<dbReference type="InterPro" id="IPR001623">
    <property type="entry name" value="DnaJ_domain"/>
</dbReference>
<feature type="compositionally biased region" description="Basic and acidic residues" evidence="6">
    <location>
        <begin position="125"/>
        <end position="135"/>
    </location>
</feature>
<keyword evidence="2" id="KW-0677">Repeat</keyword>
<dbReference type="Gene3D" id="1.25.40.10">
    <property type="entry name" value="Tetratricopeptide repeat domain"/>
    <property type="match status" value="1"/>
</dbReference>
<feature type="transmembrane region" description="Helical" evidence="7">
    <location>
        <begin position="701"/>
        <end position="719"/>
    </location>
</feature>
<keyword evidence="3 5" id="KW-0802">TPR repeat</keyword>
<evidence type="ECO:0000313" key="9">
    <source>
        <dbReference type="EMBL" id="AZK45277.1"/>
    </source>
</evidence>
<keyword evidence="7" id="KW-0472">Membrane</keyword>
<evidence type="ECO:0000256" key="5">
    <source>
        <dbReference type="PROSITE-ProRule" id="PRU00339"/>
    </source>
</evidence>
<dbReference type="PROSITE" id="PS50076">
    <property type="entry name" value="DNAJ_2"/>
    <property type="match status" value="1"/>
</dbReference>
<dbReference type="PROSITE" id="PS50005">
    <property type="entry name" value="TPR"/>
    <property type="match status" value="1"/>
</dbReference>
<dbReference type="SMART" id="SM00028">
    <property type="entry name" value="TPR"/>
    <property type="match status" value="2"/>
</dbReference>
<feature type="repeat" description="TPR" evidence="5">
    <location>
        <begin position="418"/>
        <end position="451"/>
    </location>
</feature>
<dbReference type="InterPro" id="IPR051685">
    <property type="entry name" value="Ycf3/AcsC/BcsC/TPR_MFPF"/>
</dbReference>
<dbReference type="SUPFAM" id="SSF46565">
    <property type="entry name" value="Chaperone J-domain"/>
    <property type="match status" value="1"/>
</dbReference>
<dbReference type="Pfam" id="PF14559">
    <property type="entry name" value="TPR_19"/>
    <property type="match status" value="1"/>
</dbReference>
<organism evidence="9 10">
    <name type="scientific">Paenibacillus lentus</name>
    <dbReference type="NCBI Taxonomy" id="1338368"/>
    <lineage>
        <taxon>Bacteria</taxon>
        <taxon>Bacillati</taxon>
        <taxon>Bacillota</taxon>
        <taxon>Bacilli</taxon>
        <taxon>Bacillales</taxon>
        <taxon>Paenibacillaceae</taxon>
        <taxon>Paenibacillus</taxon>
    </lineage>
</organism>
<dbReference type="KEGG" id="plen:EIM92_02895"/>
<dbReference type="InterPro" id="IPR019734">
    <property type="entry name" value="TPR_rpt"/>
</dbReference>
<keyword evidence="1" id="KW-0235">DNA replication</keyword>
<keyword evidence="4" id="KW-0346">Stress response</keyword>
<feature type="compositionally biased region" description="Acidic residues" evidence="6">
    <location>
        <begin position="99"/>
        <end position="108"/>
    </location>
</feature>
<evidence type="ECO:0000256" key="6">
    <source>
        <dbReference type="SAM" id="MobiDB-lite"/>
    </source>
</evidence>
<reference evidence="9 10" key="1">
    <citation type="submission" date="2018-11" db="EMBL/GenBank/DDBJ databases">
        <title>Genome sequencing of Paenibacillus lentus DSM25539(T).</title>
        <authorList>
            <person name="Kook J.-K."/>
            <person name="Park S.-N."/>
            <person name="Lim Y.K."/>
        </authorList>
    </citation>
    <scope>NUCLEOTIDE SEQUENCE [LARGE SCALE GENOMIC DNA]</scope>
    <source>
        <strain evidence="9 10">DSM 25539</strain>
    </source>
</reference>
<protein>
    <submittedName>
        <fullName evidence="9">Tetratricopeptide repeat protein</fullName>
    </submittedName>
</protein>
<dbReference type="PANTHER" id="PTHR44943">
    <property type="entry name" value="CELLULOSE SYNTHASE OPERON PROTEIN C"/>
    <property type="match status" value="1"/>
</dbReference>
<dbReference type="EMBL" id="CP034248">
    <property type="protein sequence ID" value="AZK45277.1"/>
    <property type="molecule type" value="Genomic_DNA"/>
</dbReference>
<keyword evidence="7" id="KW-1133">Transmembrane helix</keyword>
<evidence type="ECO:0000256" key="4">
    <source>
        <dbReference type="ARBA" id="ARBA00023016"/>
    </source>
</evidence>
<sequence length="729" mass="85361">MRIWTTLGIEQTYDIPTIRRAYAKKLQIHHPEDDPQGYQQLREAYDQAMRLARQYQQSQIHNSLAEEEELPSSSFPDPVQEQAEDEDEISEDQRKDSENEWEDEEITEQDMPRIPRLPKWSTFDTDAKFRERSEENNDEELDYNGDFEVNYDEGEDEDEDEDEFEDNSEDDFEDEDEASSEFELDEDFDEDYDDPAHPVSTFMDQVNTLYSNFTARMDTHPWLELLSSDTLWNVEYQRATSDILLDYFEQHYFLPTEVWHLLEDSFQWRARSVEDEEFAERYPKIYAYAIMEFPGLQMDYSSLLQAQHIHVGQEEFLRYREAVALALLENDIRSAHVHLIKALSIFKEDKDLIRLQTEFYRRTSDWDKALSSCNEYIRLAPDDYEAVLLRARFLLKMDKTDEALQDLHQVLAQIPNYTEALSLAGQCHLRQGRLEQAKDTFHQVLTIDPEEIEAVLYLAQIHRHTEENLQQMKGAERKNTQREINEELGRLPLRSRLQRAAVLLLSRRWHILAIIIVLHLLIGQTIVKHTGLSVWAYARHAFLPPKVITIDNAMDFEALPAGDHAVQMKLTNTRYMGILEIKDDGAHGGPYQYFHANEAKKLGLLDQLSGYVCIGYVGDASVIIIANYEQAMSAYEGKTLEISGEARPDPSHQLKQQLENWKQNQASSQKYLKDHPLSDYYVIAKDGISRDNPAGKLPARVLYLSALLLLFYIPFLQELRRQWRYLRYN</sequence>
<dbReference type="GO" id="GO:0006260">
    <property type="term" value="P:DNA replication"/>
    <property type="evidence" value="ECO:0007669"/>
    <property type="project" value="UniProtKB-KW"/>
</dbReference>
<dbReference type="PANTHER" id="PTHR44943:SF4">
    <property type="entry name" value="TPR REPEAT-CONTAINING PROTEIN MJ0798"/>
    <property type="match status" value="1"/>
</dbReference>
<dbReference type="AlphaFoldDB" id="A0A3Q8S993"/>
<feature type="compositionally biased region" description="Acidic residues" evidence="6">
    <location>
        <begin position="136"/>
        <end position="191"/>
    </location>
</feature>
<dbReference type="OrthoDB" id="9816462at2"/>
<evidence type="ECO:0000256" key="7">
    <source>
        <dbReference type="SAM" id="Phobius"/>
    </source>
</evidence>
<evidence type="ECO:0000313" key="10">
    <source>
        <dbReference type="Proteomes" id="UP000273145"/>
    </source>
</evidence>
<dbReference type="SUPFAM" id="SSF48452">
    <property type="entry name" value="TPR-like"/>
    <property type="match status" value="1"/>
</dbReference>
<evidence type="ECO:0000256" key="2">
    <source>
        <dbReference type="ARBA" id="ARBA00022737"/>
    </source>
</evidence>
<proteinExistence type="predicted"/>
<gene>
    <name evidence="9" type="ORF">EIM92_02895</name>
</gene>
<dbReference type="InterPro" id="IPR011990">
    <property type="entry name" value="TPR-like_helical_dom_sf"/>
</dbReference>
<evidence type="ECO:0000256" key="3">
    <source>
        <dbReference type="ARBA" id="ARBA00022803"/>
    </source>
</evidence>
<accession>A0A3Q8S993</accession>
<dbReference type="InterPro" id="IPR036869">
    <property type="entry name" value="J_dom_sf"/>
</dbReference>
<keyword evidence="10" id="KW-1185">Reference proteome</keyword>
<keyword evidence="7" id="KW-0812">Transmembrane</keyword>
<feature type="region of interest" description="Disordered" evidence="6">
    <location>
        <begin position="54"/>
        <end position="191"/>
    </location>
</feature>
<evidence type="ECO:0000259" key="8">
    <source>
        <dbReference type="PROSITE" id="PS50076"/>
    </source>
</evidence>
<evidence type="ECO:0000256" key="1">
    <source>
        <dbReference type="ARBA" id="ARBA00022705"/>
    </source>
</evidence>
<dbReference type="Proteomes" id="UP000273145">
    <property type="component" value="Chromosome"/>
</dbReference>
<feature type="domain" description="J" evidence="8">
    <location>
        <begin position="2"/>
        <end position="59"/>
    </location>
</feature>
<dbReference type="RefSeq" id="WP_125081396.1">
    <property type="nucleotide sequence ID" value="NZ_CP034248.1"/>
</dbReference>
<name>A0A3Q8S993_9BACL</name>